<accession>A0ABD5Z5X6</accession>
<dbReference type="Proteomes" id="UP001596447">
    <property type="component" value="Unassembled WGS sequence"/>
</dbReference>
<dbReference type="RefSeq" id="WP_279527218.1">
    <property type="nucleotide sequence ID" value="NZ_CP122312.1"/>
</dbReference>
<protein>
    <submittedName>
        <fullName evidence="2">MOSC domain-containing protein</fullName>
    </submittedName>
</protein>
<evidence type="ECO:0000259" key="1">
    <source>
        <dbReference type="PROSITE" id="PS51340"/>
    </source>
</evidence>
<reference evidence="2 3" key="1">
    <citation type="journal article" date="2019" name="Int. J. Syst. Evol. Microbiol.">
        <title>The Global Catalogue of Microorganisms (GCM) 10K type strain sequencing project: providing services to taxonomists for standard genome sequencing and annotation.</title>
        <authorList>
            <consortium name="The Broad Institute Genomics Platform"/>
            <consortium name="The Broad Institute Genome Sequencing Center for Infectious Disease"/>
            <person name="Wu L."/>
            <person name="Ma J."/>
        </authorList>
    </citation>
    <scope>NUCLEOTIDE SEQUENCE [LARGE SCALE GENOMIC DNA]</scope>
    <source>
        <strain evidence="2 3">XZGYJ-43</strain>
    </source>
</reference>
<proteinExistence type="predicted"/>
<gene>
    <name evidence="2" type="ORF">ACFQJ9_13620</name>
</gene>
<dbReference type="InterPro" id="IPR005303">
    <property type="entry name" value="MOCOS_middle"/>
</dbReference>
<dbReference type="SUPFAM" id="SSF141673">
    <property type="entry name" value="MOSC N-terminal domain-like"/>
    <property type="match status" value="1"/>
</dbReference>
<comment type="caution">
    <text evidence="2">The sequence shown here is derived from an EMBL/GenBank/DDBJ whole genome shotgun (WGS) entry which is preliminary data.</text>
</comment>
<evidence type="ECO:0000313" key="3">
    <source>
        <dbReference type="Proteomes" id="UP001596447"/>
    </source>
</evidence>
<dbReference type="PROSITE" id="PS51340">
    <property type="entry name" value="MOSC"/>
    <property type="match status" value="1"/>
</dbReference>
<dbReference type="AlphaFoldDB" id="A0ABD5Z5X6"/>
<dbReference type="SUPFAM" id="SSF50800">
    <property type="entry name" value="PK beta-barrel domain-like"/>
    <property type="match status" value="1"/>
</dbReference>
<evidence type="ECO:0000313" key="2">
    <source>
        <dbReference type="EMBL" id="MFC7200438.1"/>
    </source>
</evidence>
<dbReference type="InterPro" id="IPR011037">
    <property type="entry name" value="Pyrv_Knase-like_insert_dom_sf"/>
</dbReference>
<dbReference type="Pfam" id="PF03473">
    <property type="entry name" value="MOSC"/>
    <property type="match status" value="1"/>
</dbReference>
<dbReference type="EMBL" id="JBHTAR010000011">
    <property type="protein sequence ID" value="MFC7200438.1"/>
    <property type="molecule type" value="Genomic_DNA"/>
</dbReference>
<feature type="domain" description="MOSC" evidence="1">
    <location>
        <begin position="79"/>
        <end position="257"/>
    </location>
</feature>
<organism evidence="2 3">
    <name type="scientific">Halospeciosus flavus</name>
    <dbReference type="NCBI Taxonomy" id="3032283"/>
    <lineage>
        <taxon>Archaea</taxon>
        <taxon>Methanobacteriati</taxon>
        <taxon>Methanobacteriota</taxon>
        <taxon>Stenosarchaea group</taxon>
        <taxon>Halobacteria</taxon>
        <taxon>Halobacteriales</taxon>
        <taxon>Halobacteriaceae</taxon>
        <taxon>Halospeciosus</taxon>
    </lineage>
</organism>
<name>A0ABD5Z5X6_9EURY</name>
<dbReference type="Pfam" id="PF03476">
    <property type="entry name" value="MOSC_N"/>
    <property type="match status" value="1"/>
</dbReference>
<sequence length="258" mass="28757">MAHVERLTVYPVKALDGVGVETARIRETGTLAGDRRYKVVDAEGDLVNGKRTDRVHDLRTDFDLDSDVLTVAADGENETRSFDLTRTDERGAAETWLGDFFGVDATLRRAELGGFPDRPSAGPSVISTATVETVADWFDLTVESVRKRMRANVEVGGVDPFWEDRFVGADAPAFEVDGVRFEGVEPCGRCVVPQRDPETGERDPSFRQRFVERRRETLPEWVDRDAFDHYYQLMLIADVPATDTAERVSVGDAVSLVE</sequence>
<keyword evidence="3" id="KW-1185">Reference proteome</keyword>
<dbReference type="InterPro" id="IPR005302">
    <property type="entry name" value="MoCF_Sase_C"/>
</dbReference>